<keyword evidence="3" id="KW-1185">Reference proteome</keyword>
<keyword evidence="1" id="KW-0472">Membrane</keyword>
<gene>
    <name evidence="2" type="ORF">ACEWY4_024745</name>
</gene>
<reference evidence="2 3" key="1">
    <citation type="submission" date="2024-09" db="EMBL/GenBank/DDBJ databases">
        <title>A chromosome-level genome assembly of Gray's grenadier anchovy, Coilia grayii.</title>
        <authorList>
            <person name="Fu Z."/>
        </authorList>
    </citation>
    <scope>NUCLEOTIDE SEQUENCE [LARGE SCALE GENOMIC DNA]</scope>
    <source>
        <strain evidence="2">G4</strain>
        <tissue evidence="2">Muscle</tissue>
    </source>
</reference>
<evidence type="ECO:0000313" key="3">
    <source>
        <dbReference type="Proteomes" id="UP001591681"/>
    </source>
</evidence>
<dbReference type="AlphaFoldDB" id="A0ABD1IVM5"/>
<protein>
    <recommendedName>
        <fullName evidence="4">G-protein coupled receptors family 1 profile domain-containing protein</fullName>
    </recommendedName>
</protein>
<comment type="caution">
    <text evidence="2">The sequence shown here is derived from an EMBL/GenBank/DDBJ whole genome shotgun (WGS) entry which is preliminary data.</text>
</comment>
<name>A0ABD1IVM5_9TELE</name>
<keyword evidence="1" id="KW-1133">Transmembrane helix</keyword>
<sequence>MYFSAFVASSTAIPTVLVGFGLGIGFLFWALLSLRRHRRVGGRISFFIFSLLLTDVLEMILLAIITVIYMTVFWGNEEEEENSGQNPALGFPYVFFVVCLALMYFRLCGCCFHQLVALEGILTLTNSDGTTGLSSPRASIPVSVILWVWGVVCVYFTFNQDQSILMLASYLACVVLAIASAIITCLKANAQSSRPTRKQILRVLSVALVTLALLYGPVFTCVCLYAMGLPQGEFFYIAAAIMNFSLVTDPLLCVLVFWKRQTSTVNDRLDMSVVGA</sequence>
<dbReference type="EMBL" id="JBHFQA010000022">
    <property type="protein sequence ID" value="KAL2079001.1"/>
    <property type="molecule type" value="Genomic_DNA"/>
</dbReference>
<feature type="transmembrane region" description="Helical" evidence="1">
    <location>
        <begin position="234"/>
        <end position="258"/>
    </location>
</feature>
<dbReference type="Proteomes" id="UP001591681">
    <property type="component" value="Unassembled WGS sequence"/>
</dbReference>
<evidence type="ECO:0000256" key="1">
    <source>
        <dbReference type="SAM" id="Phobius"/>
    </source>
</evidence>
<dbReference type="SUPFAM" id="SSF81321">
    <property type="entry name" value="Family A G protein-coupled receptor-like"/>
    <property type="match status" value="1"/>
</dbReference>
<evidence type="ECO:0000313" key="2">
    <source>
        <dbReference type="EMBL" id="KAL2079001.1"/>
    </source>
</evidence>
<evidence type="ECO:0008006" key="4">
    <source>
        <dbReference type="Google" id="ProtNLM"/>
    </source>
</evidence>
<organism evidence="2 3">
    <name type="scientific">Coilia grayii</name>
    <name type="common">Gray's grenadier anchovy</name>
    <dbReference type="NCBI Taxonomy" id="363190"/>
    <lineage>
        <taxon>Eukaryota</taxon>
        <taxon>Metazoa</taxon>
        <taxon>Chordata</taxon>
        <taxon>Craniata</taxon>
        <taxon>Vertebrata</taxon>
        <taxon>Euteleostomi</taxon>
        <taxon>Actinopterygii</taxon>
        <taxon>Neopterygii</taxon>
        <taxon>Teleostei</taxon>
        <taxon>Clupei</taxon>
        <taxon>Clupeiformes</taxon>
        <taxon>Clupeoidei</taxon>
        <taxon>Engraulidae</taxon>
        <taxon>Coilinae</taxon>
        <taxon>Coilia</taxon>
    </lineage>
</organism>
<feature type="transmembrane region" description="Helical" evidence="1">
    <location>
        <begin position="93"/>
        <end position="117"/>
    </location>
</feature>
<feature type="transmembrane region" description="Helical" evidence="1">
    <location>
        <begin position="12"/>
        <end position="34"/>
    </location>
</feature>
<proteinExistence type="predicted"/>
<feature type="transmembrane region" description="Helical" evidence="1">
    <location>
        <begin position="164"/>
        <end position="188"/>
    </location>
</feature>
<accession>A0ABD1IVM5</accession>
<keyword evidence="1" id="KW-0812">Transmembrane</keyword>
<feature type="transmembrane region" description="Helical" evidence="1">
    <location>
        <begin position="200"/>
        <end position="228"/>
    </location>
</feature>
<feature type="transmembrane region" description="Helical" evidence="1">
    <location>
        <begin position="138"/>
        <end position="158"/>
    </location>
</feature>
<feature type="transmembrane region" description="Helical" evidence="1">
    <location>
        <begin position="46"/>
        <end position="73"/>
    </location>
</feature>